<evidence type="ECO:0000313" key="2">
    <source>
        <dbReference type="Proteomes" id="UP001208570"/>
    </source>
</evidence>
<dbReference type="Proteomes" id="UP001208570">
    <property type="component" value="Unassembled WGS sequence"/>
</dbReference>
<organism evidence="1 2">
    <name type="scientific">Paralvinella palmiformis</name>
    <dbReference type="NCBI Taxonomy" id="53620"/>
    <lineage>
        <taxon>Eukaryota</taxon>
        <taxon>Metazoa</taxon>
        <taxon>Spiralia</taxon>
        <taxon>Lophotrochozoa</taxon>
        <taxon>Annelida</taxon>
        <taxon>Polychaeta</taxon>
        <taxon>Sedentaria</taxon>
        <taxon>Canalipalpata</taxon>
        <taxon>Terebellida</taxon>
        <taxon>Terebelliformia</taxon>
        <taxon>Alvinellidae</taxon>
        <taxon>Paralvinella</taxon>
    </lineage>
</organism>
<protein>
    <submittedName>
        <fullName evidence="1">Uncharacterized protein</fullName>
    </submittedName>
</protein>
<gene>
    <name evidence="1" type="ORF">LSH36_134g01014</name>
</gene>
<evidence type="ECO:0000313" key="1">
    <source>
        <dbReference type="EMBL" id="KAK2160387.1"/>
    </source>
</evidence>
<comment type="caution">
    <text evidence="1">The sequence shown here is derived from an EMBL/GenBank/DDBJ whole genome shotgun (WGS) entry which is preliminary data.</text>
</comment>
<dbReference type="EMBL" id="JAODUP010000134">
    <property type="protein sequence ID" value="KAK2160387.1"/>
    <property type="molecule type" value="Genomic_DNA"/>
</dbReference>
<name>A0AAD9N7V5_9ANNE</name>
<accession>A0AAD9N7V5</accession>
<dbReference type="AlphaFoldDB" id="A0AAD9N7V5"/>
<reference evidence="1" key="1">
    <citation type="journal article" date="2023" name="Mol. Biol. Evol.">
        <title>Third-Generation Sequencing Reveals the Adaptive Role of the Epigenome in Three Deep-Sea Polychaetes.</title>
        <authorList>
            <person name="Perez M."/>
            <person name="Aroh O."/>
            <person name="Sun Y."/>
            <person name="Lan Y."/>
            <person name="Juniper S.K."/>
            <person name="Young C.R."/>
            <person name="Angers B."/>
            <person name="Qian P.Y."/>
        </authorList>
    </citation>
    <scope>NUCLEOTIDE SEQUENCE</scope>
    <source>
        <strain evidence="1">P08H-3</strain>
    </source>
</reference>
<proteinExistence type="predicted"/>
<sequence>MGVLQPCSTFHRSRESKEQALTITKLRGSLKEHAARSRVHNIRCSHHTVQIGQFREFASVVIRPFSHHLYGMYTPSPFKAGPERTTYVKDGTMAFPSLWDSIRKNQCQIRARMKTSMILFFILVSLSVLNLVHLSEPCVRKCRYKVVKRSSCNQRTRFRHIQRRVIPGSDPGCAKLSPTLERSCKYDKRYIRKAQCDRKLNKRQTNLPLLPNQSPDCPPIQLSIFLCRRGSPRCSYGGGKKLKCNLKIHSRIVMRKRLPSSDPGCPRTSPAVEPCGLNDNNGYGIYSSGDRRSWRNIDRNFFKNLRGRVCKYNAGDREACGLYNKVTKLTRMLIPGSDSECPMILKDQGFCHPHNRASLLKLYTTKSLCAFRLTRLMPCSGKRGSITITLTLIKGDTRLCKQHRTMTTSCARICRYGNSEMYPCDPAGDKMVSRNLDIRRSNADCPATLSYTLKCDPSVSEAPKMYHQLRDWPCKYEISKWSHCDKVMETRNITMTFLNGYSSCPIEKFKQMKC</sequence>
<keyword evidence="2" id="KW-1185">Reference proteome</keyword>